<dbReference type="SMART" id="SM00448">
    <property type="entry name" value="REC"/>
    <property type="match status" value="1"/>
</dbReference>
<dbReference type="Gene3D" id="1.10.10.10">
    <property type="entry name" value="Winged helix-like DNA-binding domain superfamily/Winged helix DNA-binding domain"/>
    <property type="match status" value="1"/>
</dbReference>
<dbReference type="Pfam" id="PF00072">
    <property type="entry name" value="Response_reg"/>
    <property type="match status" value="1"/>
</dbReference>
<dbReference type="GO" id="GO:0006355">
    <property type="term" value="P:regulation of DNA-templated transcription"/>
    <property type="evidence" value="ECO:0007669"/>
    <property type="project" value="InterPro"/>
</dbReference>
<dbReference type="PANTHER" id="PTHR48111:SF22">
    <property type="entry name" value="REGULATOR OF RPOS"/>
    <property type="match status" value="1"/>
</dbReference>
<keyword evidence="2" id="KW-0902">Two-component regulatory system</keyword>
<dbReference type="GO" id="GO:0000156">
    <property type="term" value="F:phosphorelay response regulator activity"/>
    <property type="evidence" value="ECO:0007669"/>
    <property type="project" value="TreeGrafter"/>
</dbReference>
<dbReference type="SMART" id="SM00862">
    <property type="entry name" value="Trans_reg_C"/>
    <property type="match status" value="1"/>
</dbReference>
<sequence>MRILLIEDEPKLARLIAQGLEEESYWVEIVKDGKAGFHAALMGEHDLILLDLMLPGLDGLQICRKLREAKLETPILMLSARGQVQDRVQGLNLGADDYLAKPFEFDELLARVRALLRRQSKAKSTALQTGTLKLDLQAHRLTHEGVEIPLTQQEYRLLEYLLQHQGQILSRLQLAERVWEDPEVAPATIDVYISYLRQKIDKPFGTHLIQTVRGLGYRLVSPETQMDL</sequence>
<dbReference type="EMBL" id="PFFQ01000020">
    <property type="protein sequence ID" value="PIW17772.1"/>
    <property type="molecule type" value="Genomic_DNA"/>
</dbReference>
<dbReference type="Gene3D" id="6.10.250.690">
    <property type="match status" value="1"/>
</dbReference>
<organism evidence="10 11">
    <name type="scientific">bacterium (Candidatus Blackallbacteria) CG17_big_fil_post_rev_8_21_14_2_50_48_46</name>
    <dbReference type="NCBI Taxonomy" id="2014261"/>
    <lineage>
        <taxon>Bacteria</taxon>
        <taxon>Candidatus Blackallbacteria</taxon>
    </lineage>
</organism>
<dbReference type="FunFam" id="3.40.50.2300:FF:000001">
    <property type="entry name" value="DNA-binding response regulator PhoB"/>
    <property type="match status" value="1"/>
</dbReference>
<evidence type="ECO:0000256" key="4">
    <source>
        <dbReference type="ARBA" id="ARBA00023125"/>
    </source>
</evidence>
<dbReference type="PANTHER" id="PTHR48111">
    <property type="entry name" value="REGULATOR OF RPOS"/>
    <property type="match status" value="1"/>
</dbReference>
<evidence type="ECO:0000256" key="2">
    <source>
        <dbReference type="ARBA" id="ARBA00023012"/>
    </source>
</evidence>
<evidence type="ECO:0000256" key="5">
    <source>
        <dbReference type="ARBA" id="ARBA00023163"/>
    </source>
</evidence>
<evidence type="ECO:0000259" key="9">
    <source>
        <dbReference type="PROSITE" id="PS51755"/>
    </source>
</evidence>
<dbReference type="Pfam" id="PF00486">
    <property type="entry name" value="Trans_reg_C"/>
    <property type="match status" value="1"/>
</dbReference>
<evidence type="ECO:0000256" key="6">
    <source>
        <dbReference type="PROSITE-ProRule" id="PRU00169"/>
    </source>
</evidence>
<dbReference type="PROSITE" id="PS51755">
    <property type="entry name" value="OMPR_PHOB"/>
    <property type="match status" value="1"/>
</dbReference>
<keyword evidence="5" id="KW-0804">Transcription</keyword>
<feature type="domain" description="OmpR/PhoB-type" evidence="9">
    <location>
        <begin position="124"/>
        <end position="221"/>
    </location>
</feature>
<reference evidence="10 11" key="1">
    <citation type="submission" date="2017-09" db="EMBL/GenBank/DDBJ databases">
        <title>Depth-based differentiation of microbial function through sediment-hosted aquifers and enrichment of novel symbionts in the deep terrestrial subsurface.</title>
        <authorList>
            <person name="Probst A.J."/>
            <person name="Ladd B."/>
            <person name="Jarett J.K."/>
            <person name="Geller-Mcgrath D.E."/>
            <person name="Sieber C.M."/>
            <person name="Emerson J.B."/>
            <person name="Anantharaman K."/>
            <person name="Thomas B.C."/>
            <person name="Malmstrom R."/>
            <person name="Stieglmeier M."/>
            <person name="Klingl A."/>
            <person name="Woyke T."/>
            <person name="Ryan C.M."/>
            <person name="Banfield J.F."/>
        </authorList>
    </citation>
    <scope>NUCLEOTIDE SEQUENCE [LARGE SCALE GENOMIC DNA]</scope>
    <source>
        <strain evidence="10">CG17_big_fil_post_rev_8_21_14_2_50_48_46</strain>
    </source>
</reference>
<evidence type="ECO:0000256" key="7">
    <source>
        <dbReference type="PROSITE-ProRule" id="PRU01091"/>
    </source>
</evidence>
<dbReference type="InterPro" id="IPR036388">
    <property type="entry name" value="WH-like_DNA-bd_sf"/>
</dbReference>
<dbReference type="GO" id="GO:0005829">
    <property type="term" value="C:cytosol"/>
    <property type="evidence" value="ECO:0007669"/>
    <property type="project" value="TreeGrafter"/>
</dbReference>
<evidence type="ECO:0000256" key="3">
    <source>
        <dbReference type="ARBA" id="ARBA00023015"/>
    </source>
</evidence>
<protein>
    <submittedName>
        <fullName evidence="10">DNA-binding response regulator</fullName>
    </submittedName>
</protein>
<dbReference type="PROSITE" id="PS50110">
    <property type="entry name" value="RESPONSE_REGULATORY"/>
    <property type="match status" value="1"/>
</dbReference>
<gene>
    <name evidence="10" type="ORF">COW36_07455</name>
</gene>
<dbReference type="AlphaFoldDB" id="A0A2M7G6V2"/>
<proteinExistence type="predicted"/>
<evidence type="ECO:0000256" key="1">
    <source>
        <dbReference type="ARBA" id="ARBA00022553"/>
    </source>
</evidence>
<evidence type="ECO:0000313" key="11">
    <source>
        <dbReference type="Proteomes" id="UP000231019"/>
    </source>
</evidence>
<dbReference type="InterPro" id="IPR011006">
    <property type="entry name" value="CheY-like_superfamily"/>
</dbReference>
<dbReference type="GO" id="GO:0000976">
    <property type="term" value="F:transcription cis-regulatory region binding"/>
    <property type="evidence" value="ECO:0007669"/>
    <property type="project" value="TreeGrafter"/>
</dbReference>
<evidence type="ECO:0000259" key="8">
    <source>
        <dbReference type="PROSITE" id="PS50110"/>
    </source>
</evidence>
<comment type="caution">
    <text evidence="10">The sequence shown here is derived from an EMBL/GenBank/DDBJ whole genome shotgun (WGS) entry which is preliminary data.</text>
</comment>
<keyword evidence="3" id="KW-0805">Transcription regulation</keyword>
<evidence type="ECO:0000313" key="10">
    <source>
        <dbReference type="EMBL" id="PIW17772.1"/>
    </source>
</evidence>
<dbReference type="InterPro" id="IPR001867">
    <property type="entry name" value="OmpR/PhoB-type_DNA-bd"/>
</dbReference>
<keyword evidence="4 7" id="KW-0238">DNA-binding</keyword>
<dbReference type="GO" id="GO:0032993">
    <property type="term" value="C:protein-DNA complex"/>
    <property type="evidence" value="ECO:0007669"/>
    <property type="project" value="TreeGrafter"/>
</dbReference>
<dbReference type="InterPro" id="IPR039420">
    <property type="entry name" value="WalR-like"/>
</dbReference>
<keyword evidence="1 6" id="KW-0597">Phosphoprotein</keyword>
<dbReference type="InterPro" id="IPR001789">
    <property type="entry name" value="Sig_transdc_resp-reg_receiver"/>
</dbReference>
<name>A0A2M7G6V2_9BACT</name>
<feature type="modified residue" description="4-aspartylphosphate" evidence="6">
    <location>
        <position position="51"/>
    </location>
</feature>
<dbReference type="SUPFAM" id="SSF52172">
    <property type="entry name" value="CheY-like"/>
    <property type="match status" value="1"/>
</dbReference>
<dbReference type="FunFam" id="1.10.10.10:FF:000005">
    <property type="entry name" value="Two-component system response regulator"/>
    <property type="match status" value="1"/>
</dbReference>
<dbReference type="Proteomes" id="UP000231019">
    <property type="component" value="Unassembled WGS sequence"/>
</dbReference>
<accession>A0A2M7G6V2</accession>
<dbReference type="Gene3D" id="3.40.50.2300">
    <property type="match status" value="1"/>
</dbReference>
<dbReference type="CDD" id="cd00383">
    <property type="entry name" value="trans_reg_C"/>
    <property type="match status" value="1"/>
</dbReference>
<feature type="DNA-binding region" description="OmpR/PhoB-type" evidence="7">
    <location>
        <begin position="124"/>
        <end position="221"/>
    </location>
</feature>
<feature type="domain" description="Response regulatory" evidence="8">
    <location>
        <begin position="2"/>
        <end position="116"/>
    </location>
</feature>